<accession>A0A6J4JKF9</accession>
<evidence type="ECO:0000313" key="1">
    <source>
        <dbReference type="EMBL" id="CAA9280394.1"/>
    </source>
</evidence>
<organism evidence="1">
    <name type="scientific">uncultured Actinomycetospora sp</name>
    <dbReference type="NCBI Taxonomy" id="1135996"/>
    <lineage>
        <taxon>Bacteria</taxon>
        <taxon>Bacillati</taxon>
        <taxon>Actinomycetota</taxon>
        <taxon>Actinomycetes</taxon>
        <taxon>Pseudonocardiales</taxon>
        <taxon>Pseudonocardiaceae</taxon>
        <taxon>Actinomycetospora</taxon>
        <taxon>environmental samples</taxon>
    </lineage>
</organism>
<proteinExistence type="predicted"/>
<feature type="non-terminal residue" evidence="1">
    <location>
        <position position="55"/>
    </location>
</feature>
<sequence>WWRTPAGRSARSIRASCCPSTFMRTSLACPIRGLPDQAGLATARWRCVACSAPWS</sequence>
<feature type="non-terminal residue" evidence="1">
    <location>
        <position position="1"/>
    </location>
</feature>
<name>A0A6J4JKF9_9PSEU</name>
<dbReference type="EMBL" id="CADCTH010000453">
    <property type="protein sequence ID" value="CAA9280394.1"/>
    <property type="molecule type" value="Genomic_DNA"/>
</dbReference>
<dbReference type="AlphaFoldDB" id="A0A6J4JKF9"/>
<gene>
    <name evidence="1" type="ORF">AVDCRST_MAG54-3560</name>
</gene>
<reference evidence="1" key="1">
    <citation type="submission" date="2020-02" db="EMBL/GenBank/DDBJ databases">
        <authorList>
            <person name="Meier V. D."/>
        </authorList>
    </citation>
    <scope>NUCLEOTIDE SEQUENCE</scope>
    <source>
        <strain evidence="1">AVDCRST_MAG54</strain>
    </source>
</reference>
<protein>
    <submittedName>
        <fullName evidence="1">Uncharacterized protein</fullName>
    </submittedName>
</protein>